<dbReference type="Gene3D" id="1.10.10.60">
    <property type="entry name" value="Homeodomain-like"/>
    <property type="match status" value="1"/>
</dbReference>
<protein>
    <recommendedName>
        <fullName evidence="2">Resolvase HTH domain-containing protein</fullName>
    </recommendedName>
</protein>
<sequence>MTTLCNHYNECGCEVSPCCLDCPLPVCKYEEEQGMQTVRANQKYLMIVHLLDEGRSVDWIMQVTGISRRTVYRAQAAQNSVTAPLTDTLRHAMLDVAAQ</sequence>
<evidence type="ECO:0000313" key="1">
    <source>
        <dbReference type="EMBL" id="KKK70294.1"/>
    </source>
</evidence>
<comment type="caution">
    <text evidence="1">The sequence shown here is derived from an EMBL/GenBank/DDBJ whole genome shotgun (WGS) entry which is preliminary data.</text>
</comment>
<evidence type="ECO:0008006" key="2">
    <source>
        <dbReference type="Google" id="ProtNLM"/>
    </source>
</evidence>
<reference evidence="1" key="1">
    <citation type="journal article" date="2015" name="Nature">
        <title>Complex archaea that bridge the gap between prokaryotes and eukaryotes.</title>
        <authorList>
            <person name="Spang A."/>
            <person name="Saw J.H."/>
            <person name="Jorgensen S.L."/>
            <person name="Zaremba-Niedzwiedzka K."/>
            <person name="Martijn J."/>
            <person name="Lind A.E."/>
            <person name="van Eijk R."/>
            <person name="Schleper C."/>
            <person name="Guy L."/>
            <person name="Ettema T.J."/>
        </authorList>
    </citation>
    <scope>NUCLEOTIDE SEQUENCE</scope>
</reference>
<gene>
    <name evidence="1" type="ORF">LCGC14_2925440</name>
</gene>
<dbReference type="EMBL" id="LAZR01058256">
    <property type="protein sequence ID" value="KKK70294.1"/>
    <property type="molecule type" value="Genomic_DNA"/>
</dbReference>
<accession>A0A0F8ZV89</accession>
<proteinExistence type="predicted"/>
<name>A0A0F8ZV89_9ZZZZ</name>
<dbReference type="Pfam" id="PF13551">
    <property type="entry name" value="HTH_29"/>
    <property type="match status" value="1"/>
</dbReference>
<organism evidence="1">
    <name type="scientific">marine sediment metagenome</name>
    <dbReference type="NCBI Taxonomy" id="412755"/>
    <lineage>
        <taxon>unclassified sequences</taxon>
        <taxon>metagenomes</taxon>
        <taxon>ecological metagenomes</taxon>
    </lineage>
</organism>
<dbReference type="AlphaFoldDB" id="A0A0F8ZV89"/>